<keyword evidence="5" id="KW-1185">Reference proteome</keyword>
<evidence type="ECO:0000313" key="4">
    <source>
        <dbReference type="Proteomes" id="UP000280036"/>
    </source>
</evidence>
<gene>
    <name evidence="3" type="ORF">NCTC10126_00998</name>
    <name evidence="2" type="ORF">NPA07_02495</name>
</gene>
<keyword evidence="1" id="KW-1133">Transmembrane helix</keyword>
<dbReference type="EMBL" id="UZVY01000002">
    <property type="protein sequence ID" value="VDR42475.1"/>
    <property type="molecule type" value="Genomic_DNA"/>
</dbReference>
<reference evidence="3 4" key="1">
    <citation type="submission" date="2018-12" db="EMBL/GenBank/DDBJ databases">
        <authorList>
            <consortium name="Pathogen Informatics"/>
        </authorList>
    </citation>
    <scope>NUCLEOTIDE SEQUENCE [LARGE SCALE GENOMIC DNA]</scope>
    <source>
        <strain evidence="3 4">NCTC10126</strain>
    </source>
</reference>
<protein>
    <submittedName>
        <fullName evidence="3">Uncharacterized protein</fullName>
    </submittedName>
</protein>
<keyword evidence="1" id="KW-0472">Membrane</keyword>
<feature type="transmembrane region" description="Helical" evidence="1">
    <location>
        <begin position="12"/>
        <end position="32"/>
    </location>
</feature>
<evidence type="ECO:0000313" key="3">
    <source>
        <dbReference type="EMBL" id="VDR42475.1"/>
    </source>
</evidence>
<reference evidence="2" key="2">
    <citation type="submission" date="2022-07" db="EMBL/GenBank/DDBJ databases">
        <title>Complete genome of Mycoplasma caviae type strain G122.</title>
        <authorList>
            <person name="Spergser J."/>
        </authorList>
    </citation>
    <scope>NUCLEOTIDE SEQUENCE</scope>
    <source>
        <strain evidence="2">G122</strain>
    </source>
</reference>
<accession>A0A3P8L804</accession>
<dbReference type="Proteomes" id="UP001058569">
    <property type="component" value="Chromosome"/>
</dbReference>
<dbReference type="RefSeq" id="WP_126118658.1">
    <property type="nucleotide sequence ID" value="NZ_CP101806.1"/>
</dbReference>
<evidence type="ECO:0000313" key="2">
    <source>
        <dbReference type="EMBL" id="UUD35721.1"/>
    </source>
</evidence>
<proteinExistence type="predicted"/>
<sequence length="1433" mass="166127">MTKKKKKVVGISLGIVGAGIGILSIGSIAGVAKDKRNYSNEIDHIKSLDKQFDDNNNDLMHTRDNIARKVEGRNIDTDIKKELDNILNKFNDQITENKILQDGLKERLKTYSKYNVGHHPGNKQFLRKAKNYKERLFFEENVPEGIRKTNLLLEADEWLLKRFDNVAKLARELTLLRDSDNFLIMSTNDKDIKFNNLEKALKKYSEQKAKIPSINGKKKIDGDYILAGLELINSDRILWEKGVLAKFNEEVTTNSISKQILNSNEIDILENESNISAENYKSAKEILAKFFSLEGKILETTEYSREEILEQLNIANNNITAFNSDVQSFISNLIDSLKNKNQSLKILEKSNLLNLSDRNTKYQDLYKLNNDYQNLSQNTSTSSLERVTTLISKSIEIIKSEKSLTSELQSFIDNELKTKVKNVGSDFSNLLGEFELKNTWDNIIKYVNANNVDFANLNGQDYLTKRNSFMDQFASIKTNIIEFANKLKNNVSSFVVKSIESLKTKADEKNLLIGSKMFNLNSRTERYNELYNKGSEFKSYSTSLQYKNIDSLLELVTKVNNLNNDEKSLNDDFASFVESELKTKVNEFKGNLSEYIKFLKLNSDWKEIKDFSNTSNVDFSQYKKEEYLVQRNELIDKFVNVKNKILQLKDKSLLYYEYAKSRISAFKEAYNQRKQKLEDFNLFNFSYSEISAQEERANKALSTNFNNFINSENKDLSEFLNDLLNMNKFGLVDTDNFNSVKNTILSNINDVDKLPTAYEFTYSKINGYKSFKELSDIKEAKLWFDSKIETVEAIMPTEWVDSNIDTVKESMNFLFNAIDEIQEKATKINEIKTNYTSFLDTVVNEISKIENTLDKNHNKHQRNIDAAKKIVSGVTNDYLNVSSQDEFQTKIQPSSIKVSEDFANAWLEIFKKYDKHVEYNNSIKNEFEKYSHLDIAYIKDDAVNFATKQQELIENSVDEFYKQLEANIININKNPLINDDNDFADQTKTLLVSFVKNFYNVLVNKFGYNTVYNFEAPKYYWDNSADKFTYKTMNILFNGNSKYANKTEAMNDASKYKTNVGLKSSSYRNLYERYGFNNIIYGLESNGKNFNELLVDGGWSKINYEVWYYDTIFGIEVSKKSRDDEISSPNWIYAKWNNSISDSEIGSNVSSAISKIKSNSAPYVLDSFFALLNYENRLVNNFINQLKSKINILTRNDYEKNFTKLVKSFAKLTYASILITLGSFQSNSNKAIEIPFGYSHKDDEHYSSRFYDAGMSKILPVKVSSKMHSAFNWNWVPSKQAFSKGWITHNEGLSSQVSEDNWTNYDRLHSDIKAEFEKNNVNISYNSTHVISTSGPFQFKLKQSDYFNFEWKNQHIFAAFYNKIGFDDEFGNKFNAKHFDWWRFKTLTEYKRAHGNDRENFDYLRAGIKSHSFTDFFTNSKIKQLVTYTPVTE</sequence>
<dbReference type="OrthoDB" id="403873at2"/>
<keyword evidence="1" id="KW-0812">Transmembrane</keyword>
<organism evidence="3 4">
    <name type="scientific">Mycoplasmopsis caviae</name>
    <dbReference type="NCBI Taxonomy" id="55603"/>
    <lineage>
        <taxon>Bacteria</taxon>
        <taxon>Bacillati</taxon>
        <taxon>Mycoplasmatota</taxon>
        <taxon>Mycoplasmoidales</taxon>
        <taxon>Metamycoplasmataceae</taxon>
        <taxon>Mycoplasmopsis</taxon>
    </lineage>
</organism>
<evidence type="ECO:0000256" key="1">
    <source>
        <dbReference type="SAM" id="Phobius"/>
    </source>
</evidence>
<dbReference type="Proteomes" id="UP000280036">
    <property type="component" value="Unassembled WGS sequence"/>
</dbReference>
<dbReference type="EMBL" id="CP101806">
    <property type="protein sequence ID" value="UUD35721.1"/>
    <property type="molecule type" value="Genomic_DNA"/>
</dbReference>
<name>A0A3P8L804_9BACT</name>
<evidence type="ECO:0000313" key="5">
    <source>
        <dbReference type="Proteomes" id="UP001058569"/>
    </source>
</evidence>